<keyword evidence="2" id="KW-0808">Transferase</keyword>
<accession>A0A6C0GKS5</accession>
<dbReference type="PANTHER" id="PTHR43792:SF1">
    <property type="entry name" value="N-ACETYLTRANSFERASE DOMAIN-CONTAINING PROTEIN"/>
    <property type="match status" value="1"/>
</dbReference>
<proteinExistence type="predicted"/>
<dbReference type="PANTHER" id="PTHR43792">
    <property type="entry name" value="GNAT FAMILY, PUTATIVE (AFU_ORTHOLOGUE AFUA_3G00765)-RELATED-RELATED"/>
    <property type="match status" value="1"/>
</dbReference>
<keyword evidence="3" id="KW-1185">Reference proteome</keyword>
<feature type="domain" description="N-acetyltransferase" evidence="1">
    <location>
        <begin position="10"/>
        <end position="169"/>
    </location>
</feature>
<evidence type="ECO:0000259" key="1">
    <source>
        <dbReference type="PROSITE" id="PS51186"/>
    </source>
</evidence>
<dbReference type="KEGG" id="rhoz:GXP67_17255"/>
<gene>
    <name evidence="2" type="ORF">GXP67_17255</name>
</gene>
<dbReference type="GO" id="GO:0016747">
    <property type="term" value="F:acyltransferase activity, transferring groups other than amino-acyl groups"/>
    <property type="evidence" value="ECO:0007669"/>
    <property type="project" value="InterPro"/>
</dbReference>
<dbReference type="AlphaFoldDB" id="A0A6C0GKS5"/>
<dbReference type="InterPro" id="IPR051531">
    <property type="entry name" value="N-acetyltransferase"/>
</dbReference>
<name>A0A6C0GKS5_9BACT</name>
<dbReference type="EMBL" id="CP048222">
    <property type="protein sequence ID" value="QHT68263.1"/>
    <property type="molecule type" value="Genomic_DNA"/>
</dbReference>
<dbReference type="Pfam" id="PF13302">
    <property type="entry name" value="Acetyltransf_3"/>
    <property type="match status" value="1"/>
</dbReference>
<organism evidence="2 3">
    <name type="scientific">Rhodocytophaga rosea</name>
    <dbReference type="NCBI Taxonomy" id="2704465"/>
    <lineage>
        <taxon>Bacteria</taxon>
        <taxon>Pseudomonadati</taxon>
        <taxon>Bacteroidota</taxon>
        <taxon>Cytophagia</taxon>
        <taxon>Cytophagales</taxon>
        <taxon>Rhodocytophagaceae</taxon>
        <taxon>Rhodocytophaga</taxon>
    </lineage>
</organism>
<dbReference type="Proteomes" id="UP000480178">
    <property type="component" value="Chromosome"/>
</dbReference>
<sequence>MKPLLATARTHLRQFAQSDLNDLYELNRDPEVMKYVGRKPLVSIYEAQLDLTRYLSYYVRASKLGVWACTEKESGTLIGLALLKKLEPTEEIEVGYRFHRSYWGKGFATEVCKALVEYGFTQVGLKKIVGITHPDNLASQKVLKKCGLSFERKWLYQQTEINYYSIYKNQFQA</sequence>
<protein>
    <submittedName>
        <fullName evidence="2">GNAT family N-acetyltransferase</fullName>
    </submittedName>
</protein>
<evidence type="ECO:0000313" key="3">
    <source>
        <dbReference type="Proteomes" id="UP000480178"/>
    </source>
</evidence>
<evidence type="ECO:0000313" key="2">
    <source>
        <dbReference type="EMBL" id="QHT68263.1"/>
    </source>
</evidence>
<dbReference type="PROSITE" id="PS51186">
    <property type="entry name" value="GNAT"/>
    <property type="match status" value="1"/>
</dbReference>
<reference evidence="2 3" key="1">
    <citation type="submission" date="2020-01" db="EMBL/GenBank/DDBJ databases">
        <authorList>
            <person name="Kim M.K."/>
        </authorList>
    </citation>
    <scope>NUCLEOTIDE SEQUENCE [LARGE SCALE GENOMIC DNA]</scope>
    <source>
        <strain evidence="2 3">172606-1</strain>
    </source>
</reference>
<dbReference type="InterPro" id="IPR000182">
    <property type="entry name" value="GNAT_dom"/>
</dbReference>
<dbReference type="InterPro" id="IPR016181">
    <property type="entry name" value="Acyl_CoA_acyltransferase"/>
</dbReference>
<dbReference type="SUPFAM" id="SSF55729">
    <property type="entry name" value="Acyl-CoA N-acyltransferases (Nat)"/>
    <property type="match status" value="1"/>
</dbReference>
<dbReference type="Gene3D" id="3.40.630.30">
    <property type="match status" value="1"/>
</dbReference>
<dbReference type="RefSeq" id="WP_162444278.1">
    <property type="nucleotide sequence ID" value="NZ_CP048222.1"/>
</dbReference>